<keyword evidence="3" id="KW-0378">Hydrolase</keyword>
<dbReference type="Proteomes" id="UP000331127">
    <property type="component" value="Unassembled WGS sequence"/>
</dbReference>
<feature type="region of interest" description="Disordered" evidence="1">
    <location>
        <begin position="164"/>
        <end position="184"/>
    </location>
</feature>
<dbReference type="CDD" id="cd01300">
    <property type="entry name" value="YtcJ_like"/>
    <property type="match status" value="1"/>
</dbReference>
<dbReference type="AlphaFoldDB" id="A0A5M3WSS6"/>
<dbReference type="Pfam" id="PF07969">
    <property type="entry name" value="Amidohydro_3"/>
    <property type="match status" value="1"/>
</dbReference>
<dbReference type="SUPFAM" id="SSF51338">
    <property type="entry name" value="Composite domain of metallo-dependent hydrolases"/>
    <property type="match status" value="1"/>
</dbReference>
<protein>
    <submittedName>
        <fullName evidence="3">Amidohydrolase</fullName>
    </submittedName>
</protein>
<dbReference type="InterPro" id="IPR011059">
    <property type="entry name" value="Metal-dep_hydrolase_composite"/>
</dbReference>
<evidence type="ECO:0000256" key="1">
    <source>
        <dbReference type="SAM" id="MobiDB-lite"/>
    </source>
</evidence>
<dbReference type="InterPro" id="IPR033932">
    <property type="entry name" value="YtcJ-like"/>
</dbReference>
<dbReference type="OrthoDB" id="3173428at2"/>
<organism evidence="3 4">
    <name type="scientific">Acrocarpospora macrocephala</name>
    <dbReference type="NCBI Taxonomy" id="150177"/>
    <lineage>
        <taxon>Bacteria</taxon>
        <taxon>Bacillati</taxon>
        <taxon>Actinomycetota</taxon>
        <taxon>Actinomycetes</taxon>
        <taxon>Streptosporangiales</taxon>
        <taxon>Streptosporangiaceae</taxon>
        <taxon>Acrocarpospora</taxon>
    </lineage>
</organism>
<evidence type="ECO:0000259" key="2">
    <source>
        <dbReference type="Pfam" id="PF07969"/>
    </source>
</evidence>
<dbReference type="InterPro" id="IPR013108">
    <property type="entry name" value="Amidohydro_3"/>
</dbReference>
<comment type="caution">
    <text evidence="3">The sequence shown here is derived from an EMBL/GenBank/DDBJ whole genome shotgun (WGS) entry which is preliminary data.</text>
</comment>
<accession>A0A5M3WSS6</accession>
<feature type="domain" description="Amidohydrolase 3" evidence="2">
    <location>
        <begin position="64"/>
        <end position="539"/>
    </location>
</feature>
<evidence type="ECO:0000313" key="3">
    <source>
        <dbReference type="EMBL" id="GES11556.1"/>
    </source>
</evidence>
<dbReference type="Gene3D" id="3.20.20.140">
    <property type="entry name" value="Metal-dependent hydrolases"/>
    <property type="match status" value="1"/>
</dbReference>
<dbReference type="GO" id="GO:0016810">
    <property type="term" value="F:hydrolase activity, acting on carbon-nitrogen (but not peptide) bonds"/>
    <property type="evidence" value="ECO:0007669"/>
    <property type="project" value="InterPro"/>
</dbReference>
<dbReference type="SUPFAM" id="SSF51556">
    <property type="entry name" value="Metallo-dependent hydrolases"/>
    <property type="match status" value="1"/>
</dbReference>
<dbReference type="Gene3D" id="2.30.40.10">
    <property type="entry name" value="Urease, subunit C, domain 1"/>
    <property type="match status" value="1"/>
</dbReference>
<dbReference type="Gene3D" id="3.10.310.70">
    <property type="match status" value="1"/>
</dbReference>
<reference evidence="3 4" key="1">
    <citation type="submission" date="2019-10" db="EMBL/GenBank/DDBJ databases">
        <title>Whole genome shotgun sequence of Acrocarpospora macrocephala NBRC 16266.</title>
        <authorList>
            <person name="Ichikawa N."/>
            <person name="Kimura A."/>
            <person name="Kitahashi Y."/>
            <person name="Komaki H."/>
            <person name="Oguchi A."/>
        </authorList>
    </citation>
    <scope>NUCLEOTIDE SEQUENCE [LARGE SCALE GENOMIC DNA]</scope>
    <source>
        <strain evidence="3 4">NBRC 16266</strain>
    </source>
</reference>
<dbReference type="EMBL" id="BLAE01000030">
    <property type="protein sequence ID" value="GES11556.1"/>
    <property type="molecule type" value="Genomic_DNA"/>
</dbReference>
<gene>
    <name evidence="3" type="ORF">Amac_051530</name>
</gene>
<sequence>MPSSPDPAGPATVVAGRIRTMDPARPLAEAMLVVGDRIAATGDLADVRALAGAHVPVHRAAGPVLPGFIDSHVHVLTAGLERRRLTISEAGSVAEVVDRIRDWLAANPGHDWVVVGAHFHEEDLAEGRLPTAADLDPVSPGVALYLDRRTHDAIVNSEAMRRAGIGRATPDPPGGRIERTPDGEPTGVLVERPAADLVFSLIPPPSAAELAAALDEAQRHLHSLGVTGASEPGLFPHEMAVYQDAWRTGRLTLRTMGMPLADTDVPPGRFLRGLGGLGVRTGFGDELFKLGPLKVYLDGTGGFGTALLSRPWPGTDGYHGNQTCGSETFEELVRFCAREGWSMAVHAVGDEAVRVALAAFERADAEWPIRDLRFSIMHCYLWPSAESMALAGRLGVLLSTQPSMQWRVASGIAARFGEPAAGTAPLRDWLDAGVTVAGGSDGPDFPMSPLFGMWQARTRRVRGLDAPLGPEQAITAEEALRMYTVDAARYCFADGERGWLAPGALADWVELDADPVETEDERAGDIQVLRTVVGGQTVYAG</sequence>
<dbReference type="InterPro" id="IPR032466">
    <property type="entry name" value="Metal_Hydrolase"/>
</dbReference>
<name>A0A5M3WSS6_9ACTN</name>
<dbReference type="PANTHER" id="PTHR22642:SF2">
    <property type="entry name" value="PROTEIN LONG AFTER FAR-RED 3"/>
    <property type="match status" value="1"/>
</dbReference>
<keyword evidence="4" id="KW-1185">Reference proteome</keyword>
<proteinExistence type="predicted"/>
<evidence type="ECO:0000313" key="4">
    <source>
        <dbReference type="Proteomes" id="UP000331127"/>
    </source>
</evidence>
<dbReference type="RefSeq" id="WP_155356909.1">
    <property type="nucleotide sequence ID" value="NZ_BAAAHL010000068.1"/>
</dbReference>
<dbReference type="PANTHER" id="PTHR22642">
    <property type="entry name" value="IMIDAZOLONEPROPIONASE"/>
    <property type="match status" value="1"/>
</dbReference>